<reference evidence="1 2" key="1">
    <citation type="submission" date="2020-08" db="EMBL/GenBank/DDBJ databases">
        <title>Genomic Encyclopedia of Type Strains, Phase IV (KMG-IV): sequencing the most valuable type-strain genomes for metagenomic binning, comparative biology and taxonomic classification.</title>
        <authorList>
            <person name="Goeker M."/>
        </authorList>
    </citation>
    <scope>NUCLEOTIDE SEQUENCE [LARGE SCALE GENOMIC DNA]</scope>
    <source>
        <strain evidence="1 2">DSM 2461</strain>
    </source>
</reference>
<organism evidence="1 2">
    <name type="scientific">Spirochaeta isovalerica</name>
    <dbReference type="NCBI Taxonomy" id="150"/>
    <lineage>
        <taxon>Bacteria</taxon>
        <taxon>Pseudomonadati</taxon>
        <taxon>Spirochaetota</taxon>
        <taxon>Spirochaetia</taxon>
        <taxon>Spirochaetales</taxon>
        <taxon>Spirochaetaceae</taxon>
        <taxon>Spirochaeta</taxon>
    </lineage>
</organism>
<evidence type="ECO:0000313" key="2">
    <source>
        <dbReference type="Proteomes" id="UP000587760"/>
    </source>
</evidence>
<sequence>MESTSITGLPENIQSHLNSVIKTFGLDNDEQTMARLVRGWQDKEESFRDQMCNMGMDETGEFDSDDKRGALALTYSGSLISIGPMVEGDRKVDYTSIGFRQDVPETLTKEGCTLAENMVLDRGIKFLDGPIKQTSPLYKIVVCPEDLSASDQEDLIEQATTMIIDSFAGINQDTMLLE</sequence>
<proteinExistence type="predicted"/>
<name>A0A841R2H4_9SPIO</name>
<keyword evidence="2" id="KW-1185">Reference proteome</keyword>
<comment type="caution">
    <text evidence="1">The sequence shown here is derived from an EMBL/GenBank/DDBJ whole genome shotgun (WGS) entry which is preliminary data.</text>
</comment>
<dbReference type="EMBL" id="JACHGJ010000001">
    <property type="protein sequence ID" value="MBB6479224.1"/>
    <property type="molecule type" value="Genomic_DNA"/>
</dbReference>
<dbReference type="Proteomes" id="UP000587760">
    <property type="component" value="Unassembled WGS sequence"/>
</dbReference>
<protein>
    <submittedName>
        <fullName evidence="1">Uncharacterized protein</fullName>
    </submittedName>
</protein>
<evidence type="ECO:0000313" key="1">
    <source>
        <dbReference type="EMBL" id="MBB6479224.1"/>
    </source>
</evidence>
<dbReference type="RefSeq" id="WP_184744206.1">
    <property type="nucleotide sequence ID" value="NZ_JACHGJ010000001.1"/>
</dbReference>
<dbReference type="AlphaFoldDB" id="A0A841R2H4"/>
<accession>A0A841R2H4</accession>
<gene>
    <name evidence="1" type="ORF">HNR50_000857</name>
</gene>